<evidence type="ECO:0000313" key="3">
    <source>
        <dbReference type="EMBL" id="OPX44877.1"/>
    </source>
</evidence>
<dbReference type="GO" id="GO:1902201">
    <property type="term" value="P:negative regulation of bacterial-type flagellum-dependent cell motility"/>
    <property type="evidence" value="ECO:0007669"/>
    <property type="project" value="TreeGrafter"/>
</dbReference>
<dbReference type="InterPro" id="IPR043128">
    <property type="entry name" value="Rev_trsase/Diguanyl_cyclase"/>
</dbReference>
<dbReference type="PANTHER" id="PTHR45138">
    <property type="entry name" value="REGULATORY COMPONENTS OF SENSORY TRANSDUCTION SYSTEM"/>
    <property type="match status" value="1"/>
</dbReference>
<feature type="transmembrane region" description="Helical" evidence="1">
    <location>
        <begin position="201"/>
        <end position="227"/>
    </location>
</feature>
<dbReference type="Pfam" id="PF00990">
    <property type="entry name" value="GGDEF"/>
    <property type="match status" value="1"/>
</dbReference>
<dbReference type="Proteomes" id="UP000191554">
    <property type="component" value="Unassembled WGS sequence"/>
</dbReference>
<organism evidence="3 4">
    <name type="scientific">Ruminiclostridium hungatei</name>
    <name type="common">Clostridium hungatei</name>
    <dbReference type="NCBI Taxonomy" id="48256"/>
    <lineage>
        <taxon>Bacteria</taxon>
        <taxon>Bacillati</taxon>
        <taxon>Bacillota</taxon>
        <taxon>Clostridia</taxon>
        <taxon>Eubacteriales</taxon>
        <taxon>Oscillospiraceae</taxon>
        <taxon>Ruminiclostridium</taxon>
    </lineage>
</organism>
<evidence type="ECO:0000259" key="2">
    <source>
        <dbReference type="PROSITE" id="PS50887"/>
    </source>
</evidence>
<feature type="domain" description="GGDEF" evidence="2">
    <location>
        <begin position="270"/>
        <end position="398"/>
    </location>
</feature>
<dbReference type="AlphaFoldDB" id="A0A1V4SNR1"/>
<dbReference type="PANTHER" id="PTHR45138:SF23">
    <property type="entry name" value="SIGNALING PROTEIN"/>
    <property type="match status" value="1"/>
</dbReference>
<proteinExistence type="predicted"/>
<gene>
    <name evidence="3" type="primary">yedQ</name>
    <name evidence="3" type="ORF">CLHUN_14310</name>
</gene>
<dbReference type="SMART" id="SM00267">
    <property type="entry name" value="GGDEF"/>
    <property type="match status" value="1"/>
</dbReference>
<dbReference type="InterPro" id="IPR000160">
    <property type="entry name" value="GGDEF_dom"/>
</dbReference>
<keyword evidence="3" id="KW-0808">Transferase</keyword>
<dbReference type="PROSITE" id="PS50887">
    <property type="entry name" value="GGDEF"/>
    <property type="match status" value="1"/>
</dbReference>
<dbReference type="CDD" id="cd01949">
    <property type="entry name" value="GGDEF"/>
    <property type="match status" value="1"/>
</dbReference>
<sequence length="398" mass="45239">MLTSVIREFYSALITSLIICLVICRVNRDLKKVPLISYALSSLSIASIVTLINLLMPDLNMGIKWICFSLVAVFVVMTFYRYNMYYTAISAVFSVLIVGLGSLLVALAYAYPLGLSMNQLKDSFVHTTFLGLSEFVFSCAIMKLMADDFMKARKRIYKKHKKFMILLCGNLITAFVILLFVFSLLNYAIEFRSAIEESRTVYVSAIFVVAVLISSIIGTIYLINYFLLNKIKYDRLKTNTLKDLMTGTLNRGSGLKFIEEQIELCKTQKKSMTICYIDVNDLKVINDMLGHREGDFLIKTITGTIKKNIRETDVISRLGGDEFVIVFPGCTMEYSEKLMNRISGELRQLKPFTNKDYTISISYGFSEYDGELEITVDGLLDEADRQMYQNKRAIKAMA</sequence>
<dbReference type="GO" id="GO:0052621">
    <property type="term" value="F:diguanylate cyclase activity"/>
    <property type="evidence" value="ECO:0007669"/>
    <property type="project" value="UniProtKB-EC"/>
</dbReference>
<evidence type="ECO:0000313" key="4">
    <source>
        <dbReference type="Proteomes" id="UP000191554"/>
    </source>
</evidence>
<dbReference type="NCBIfam" id="TIGR00254">
    <property type="entry name" value="GGDEF"/>
    <property type="match status" value="1"/>
</dbReference>
<dbReference type="EMBL" id="MZGX01000007">
    <property type="protein sequence ID" value="OPX44877.1"/>
    <property type="molecule type" value="Genomic_DNA"/>
</dbReference>
<reference evidence="3 4" key="1">
    <citation type="submission" date="2017-03" db="EMBL/GenBank/DDBJ databases">
        <title>Genome sequence of Clostridium hungatei DSM 14427.</title>
        <authorList>
            <person name="Poehlein A."/>
            <person name="Daniel R."/>
        </authorList>
    </citation>
    <scope>NUCLEOTIDE SEQUENCE [LARGE SCALE GENOMIC DNA]</scope>
    <source>
        <strain evidence="3 4">DSM 14427</strain>
    </source>
</reference>
<feature type="transmembrane region" description="Helical" evidence="1">
    <location>
        <begin position="87"/>
        <end position="111"/>
    </location>
</feature>
<dbReference type="SUPFAM" id="SSF55073">
    <property type="entry name" value="Nucleotide cyclase"/>
    <property type="match status" value="1"/>
</dbReference>
<dbReference type="RefSeq" id="WP_080063872.1">
    <property type="nucleotide sequence ID" value="NZ_MZGX01000007.1"/>
</dbReference>
<feature type="transmembrane region" description="Helical" evidence="1">
    <location>
        <begin position="163"/>
        <end position="189"/>
    </location>
</feature>
<keyword evidence="1" id="KW-1133">Transmembrane helix</keyword>
<dbReference type="Gene3D" id="3.30.70.270">
    <property type="match status" value="1"/>
</dbReference>
<feature type="transmembrane region" description="Helical" evidence="1">
    <location>
        <begin position="6"/>
        <end position="24"/>
    </location>
</feature>
<evidence type="ECO:0000256" key="1">
    <source>
        <dbReference type="SAM" id="Phobius"/>
    </source>
</evidence>
<feature type="transmembrane region" description="Helical" evidence="1">
    <location>
        <begin position="36"/>
        <end position="56"/>
    </location>
</feature>
<dbReference type="STRING" id="48256.CLHUN_14310"/>
<keyword evidence="1" id="KW-0472">Membrane</keyword>
<keyword evidence="4" id="KW-1185">Reference proteome</keyword>
<accession>A0A1V4SNR1</accession>
<protein>
    <submittedName>
        <fullName evidence="3">Putative diguanylate cyclase YedQ</fullName>
        <ecNumber evidence="3">2.7.7.65</ecNumber>
    </submittedName>
</protein>
<keyword evidence="1" id="KW-0812">Transmembrane</keyword>
<keyword evidence="3" id="KW-0548">Nucleotidyltransferase</keyword>
<comment type="caution">
    <text evidence="3">The sequence shown here is derived from an EMBL/GenBank/DDBJ whole genome shotgun (WGS) entry which is preliminary data.</text>
</comment>
<dbReference type="InterPro" id="IPR029787">
    <property type="entry name" value="Nucleotide_cyclase"/>
</dbReference>
<dbReference type="InterPro" id="IPR050469">
    <property type="entry name" value="Diguanylate_Cyclase"/>
</dbReference>
<feature type="transmembrane region" description="Helical" evidence="1">
    <location>
        <begin position="123"/>
        <end position="142"/>
    </location>
</feature>
<dbReference type="OrthoDB" id="9805474at2"/>
<feature type="transmembrane region" description="Helical" evidence="1">
    <location>
        <begin position="62"/>
        <end position="80"/>
    </location>
</feature>
<dbReference type="GO" id="GO:0043709">
    <property type="term" value="P:cell adhesion involved in single-species biofilm formation"/>
    <property type="evidence" value="ECO:0007669"/>
    <property type="project" value="TreeGrafter"/>
</dbReference>
<dbReference type="EC" id="2.7.7.65" evidence="3"/>
<dbReference type="GO" id="GO:0005886">
    <property type="term" value="C:plasma membrane"/>
    <property type="evidence" value="ECO:0007669"/>
    <property type="project" value="TreeGrafter"/>
</dbReference>
<name>A0A1V4SNR1_RUMHU</name>